<keyword evidence="2" id="KW-1185">Reference proteome</keyword>
<evidence type="ECO:0000313" key="1">
    <source>
        <dbReference type="EMBL" id="TNV83572.1"/>
    </source>
</evidence>
<name>A0A8J8NX11_HALGN</name>
<organism evidence="1 2">
    <name type="scientific">Halteria grandinella</name>
    <dbReference type="NCBI Taxonomy" id="5974"/>
    <lineage>
        <taxon>Eukaryota</taxon>
        <taxon>Sar</taxon>
        <taxon>Alveolata</taxon>
        <taxon>Ciliophora</taxon>
        <taxon>Intramacronucleata</taxon>
        <taxon>Spirotrichea</taxon>
        <taxon>Stichotrichia</taxon>
        <taxon>Sporadotrichida</taxon>
        <taxon>Halteriidae</taxon>
        <taxon>Halteria</taxon>
    </lineage>
</organism>
<dbReference type="AlphaFoldDB" id="A0A8J8NX11"/>
<gene>
    <name evidence="1" type="ORF">FGO68_gene16952</name>
</gene>
<reference evidence="1" key="1">
    <citation type="submission" date="2019-06" db="EMBL/GenBank/DDBJ databases">
        <authorList>
            <person name="Zheng W."/>
        </authorList>
    </citation>
    <scope>NUCLEOTIDE SEQUENCE</scope>
    <source>
        <strain evidence="1">QDHG01</strain>
    </source>
</reference>
<evidence type="ECO:0000313" key="2">
    <source>
        <dbReference type="Proteomes" id="UP000785679"/>
    </source>
</evidence>
<dbReference type="EMBL" id="RRYP01003693">
    <property type="protein sequence ID" value="TNV83572.1"/>
    <property type="molecule type" value="Genomic_DNA"/>
</dbReference>
<accession>A0A8J8NX11</accession>
<dbReference type="Proteomes" id="UP000785679">
    <property type="component" value="Unassembled WGS sequence"/>
</dbReference>
<comment type="caution">
    <text evidence="1">The sequence shown here is derived from an EMBL/GenBank/DDBJ whole genome shotgun (WGS) entry which is preliminary data.</text>
</comment>
<proteinExistence type="predicted"/>
<protein>
    <submittedName>
        <fullName evidence="1">Uncharacterized protein</fullName>
    </submittedName>
</protein>
<sequence length="94" mass="10929">MPIGLSVFELLFSQVQVAISKENQFILNRLSPYNLSFLSSAELIKGVRSILLWQCKQRRVPLLFLRISYKISSKVELQFRTVSLVNCRFSTYKV</sequence>